<name>A0A9X1WSX6_9BACL</name>
<comment type="caution">
    <text evidence="5">The sequence shown here is derived from an EMBL/GenBank/DDBJ whole genome shotgun (WGS) entry which is preliminary data.</text>
</comment>
<dbReference type="GO" id="GO:0046872">
    <property type="term" value="F:metal ion binding"/>
    <property type="evidence" value="ECO:0007669"/>
    <property type="project" value="UniProtKB-KW"/>
</dbReference>
<dbReference type="SUPFAM" id="SSF56784">
    <property type="entry name" value="HAD-like"/>
    <property type="match status" value="1"/>
</dbReference>
<dbReference type="AlphaFoldDB" id="A0A9X1WSX6"/>
<dbReference type="PANTHER" id="PTHR46470:SF2">
    <property type="entry name" value="GLYCERALDEHYDE 3-PHOSPHATE PHOSPHATASE"/>
    <property type="match status" value="1"/>
</dbReference>
<dbReference type="Gene3D" id="3.40.50.1000">
    <property type="entry name" value="HAD superfamily/HAD-like"/>
    <property type="match status" value="1"/>
</dbReference>
<sequence>MTEIQKCPKGIFFDVDDTLYDHLQPLRQALQSVLATGESFPYEAVYHRFRYYSDILSAGHGGVNAAGAEEDLQEMRVKRVMLALAEFGIDVTEEDAARIQQRYLEGQFQISPFPEAVELIHKLQSAGHVVGLITNGPAQHQMAKIKALSLDQWIRPDYIFISGAVGYDKPDPRLFAHVNEMTGTEAPGSIYIGDSWRNDVVGALEAGWTAIWFNHRTVQPESDHRPHYTAGSYRELAGVLLSS</sequence>
<dbReference type="NCBIfam" id="TIGR01549">
    <property type="entry name" value="HAD-SF-IA-v1"/>
    <property type="match status" value="1"/>
</dbReference>
<keyword evidence="3 5" id="KW-0378">Hydrolase</keyword>
<dbReference type="GO" id="GO:0044281">
    <property type="term" value="P:small molecule metabolic process"/>
    <property type="evidence" value="ECO:0007669"/>
    <property type="project" value="UniProtKB-ARBA"/>
</dbReference>
<dbReference type="PRINTS" id="PR00413">
    <property type="entry name" value="HADHALOGNASE"/>
</dbReference>
<evidence type="ECO:0000256" key="1">
    <source>
        <dbReference type="ARBA" id="ARBA00001946"/>
    </source>
</evidence>
<proteinExistence type="predicted"/>
<dbReference type="PANTHER" id="PTHR46470">
    <property type="entry name" value="N-ACYLNEURAMINATE-9-PHOSPHATASE"/>
    <property type="match status" value="1"/>
</dbReference>
<dbReference type="InterPro" id="IPR036412">
    <property type="entry name" value="HAD-like_sf"/>
</dbReference>
<dbReference type="RefSeq" id="WP_244728090.1">
    <property type="nucleotide sequence ID" value="NZ_JALIRP010000008.1"/>
</dbReference>
<dbReference type="InterPro" id="IPR051400">
    <property type="entry name" value="HAD-like_hydrolase"/>
</dbReference>
<dbReference type="InterPro" id="IPR006439">
    <property type="entry name" value="HAD-SF_hydro_IA"/>
</dbReference>
<evidence type="ECO:0000256" key="3">
    <source>
        <dbReference type="ARBA" id="ARBA00022801"/>
    </source>
</evidence>
<gene>
    <name evidence="5" type="ORF">MUG84_19930</name>
</gene>
<evidence type="ECO:0000313" key="6">
    <source>
        <dbReference type="Proteomes" id="UP001139347"/>
    </source>
</evidence>
<keyword evidence="6" id="KW-1185">Reference proteome</keyword>
<keyword evidence="2" id="KW-0479">Metal-binding</keyword>
<evidence type="ECO:0000256" key="4">
    <source>
        <dbReference type="ARBA" id="ARBA00022842"/>
    </source>
</evidence>
<dbReference type="EMBL" id="JALIRP010000008">
    <property type="protein sequence ID" value="MCJ8014001.1"/>
    <property type="molecule type" value="Genomic_DNA"/>
</dbReference>
<keyword evidence="4" id="KW-0460">Magnesium</keyword>
<protein>
    <submittedName>
        <fullName evidence="5">HAD family hydrolase</fullName>
    </submittedName>
</protein>
<dbReference type="Proteomes" id="UP001139347">
    <property type="component" value="Unassembled WGS sequence"/>
</dbReference>
<accession>A0A9X1WSX6</accession>
<evidence type="ECO:0000256" key="2">
    <source>
        <dbReference type="ARBA" id="ARBA00022723"/>
    </source>
</evidence>
<organism evidence="5 6">
    <name type="scientific">Paenibacillus mangrovi</name>
    <dbReference type="NCBI Taxonomy" id="2931978"/>
    <lineage>
        <taxon>Bacteria</taxon>
        <taxon>Bacillati</taxon>
        <taxon>Bacillota</taxon>
        <taxon>Bacilli</taxon>
        <taxon>Bacillales</taxon>
        <taxon>Paenibacillaceae</taxon>
        <taxon>Paenibacillus</taxon>
    </lineage>
</organism>
<comment type="cofactor">
    <cofactor evidence="1">
        <name>Mg(2+)</name>
        <dbReference type="ChEBI" id="CHEBI:18420"/>
    </cofactor>
</comment>
<dbReference type="Gene3D" id="1.20.120.710">
    <property type="entry name" value="Haloacid dehalogenase hydrolase-like domain"/>
    <property type="match status" value="1"/>
</dbReference>
<dbReference type="SFLD" id="SFLDS00003">
    <property type="entry name" value="Haloacid_Dehalogenase"/>
    <property type="match status" value="1"/>
</dbReference>
<reference evidence="5" key="1">
    <citation type="submission" date="2022-04" db="EMBL/GenBank/DDBJ databases">
        <title>Paenibacillus mangrovi sp. nov., a novel endophytic bacterium isolated from bark of Kandelia candel.</title>
        <authorList>
            <person name="Tuo L."/>
        </authorList>
    </citation>
    <scope>NUCLEOTIDE SEQUENCE</scope>
    <source>
        <strain evidence="5">KQZ6P-2</strain>
    </source>
</reference>
<dbReference type="InterPro" id="IPR023214">
    <property type="entry name" value="HAD_sf"/>
</dbReference>
<dbReference type="SFLD" id="SFLDG01129">
    <property type="entry name" value="C1.5:_HAD__Beta-PGM__Phosphata"/>
    <property type="match status" value="1"/>
</dbReference>
<evidence type="ECO:0000313" key="5">
    <source>
        <dbReference type="EMBL" id="MCJ8014001.1"/>
    </source>
</evidence>
<dbReference type="GO" id="GO:0016791">
    <property type="term" value="F:phosphatase activity"/>
    <property type="evidence" value="ECO:0007669"/>
    <property type="project" value="TreeGrafter"/>
</dbReference>
<dbReference type="Pfam" id="PF00702">
    <property type="entry name" value="Hydrolase"/>
    <property type="match status" value="1"/>
</dbReference>